<dbReference type="EMBL" id="CP059671">
    <property type="protein sequence ID" value="QRW26068.1"/>
    <property type="molecule type" value="Genomic_DNA"/>
</dbReference>
<gene>
    <name evidence="1" type="ORF">RhiXN_11145</name>
</gene>
<organism evidence="1 2">
    <name type="scientific">Rhizoctonia solani</name>
    <dbReference type="NCBI Taxonomy" id="456999"/>
    <lineage>
        <taxon>Eukaryota</taxon>
        <taxon>Fungi</taxon>
        <taxon>Dikarya</taxon>
        <taxon>Basidiomycota</taxon>
        <taxon>Agaricomycotina</taxon>
        <taxon>Agaricomycetes</taxon>
        <taxon>Cantharellales</taxon>
        <taxon>Ceratobasidiaceae</taxon>
        <taxon>Rhizoctonia</taxon>
    </lineage>
</organism>
<name>A0A8H8T2Y8_9AGAM</name>
<dbReference type="RefSeq" id="XP_043186305.1">
    <property type="nucleotide sequence ID" value="XM_043330960.1"/>
</dbReference>
<reference evidence="1" key="1">
    <citation type="submission" date="2020-05" db="EMBL/GenBank/DDBJ databases">
        <title>Evolutionary and genomic comparisons of hybrid uninucleate and nonhybrid Rhizoctonia fungi.</title>
        <authorList>
            <person name="Li C."/>
            <person name="Chen X."/>
        </authorList>
    </citation>
    <scope>NUCLEOTIDE SEQUENCE</scope>
    <source>
        <strain evidence="1">AG-1 IA</strain>
    </source>
</reference>
<protein>
    <submittedName>
        <fullName evidence="1">Uncharacterized protein</fullName>
    </submittedName>
</protein>
<evidence type="ECO:0000313" key="1">
    <source>
        <dbReference type="EMBL" id="QRW26068.1"/>
    </source>
</evidence>
<sequence>MSSGLSSELSFSLASVCVPTTTCVPPTTSGTDGWEFCFARCYYIHGSRSLPRRRYLLVPVVVCVLHGKLIPCIVIVNDAFADAAHVQHSSLSIRSSVSPSCLDVSTITDSNVINIPVPTGTWSTPRCEYASVCCAKPPNLAFRNRVQYTVVMTIRRSIARVLSWLLAAQTPIAPPLHLEPTDSTPLLVADLLVPDAVVMPVRGPPAPRSYAGHRHAPMVS</sequence>
<dbReference type="KEGG" id="rsx:RhiXN_11145"/>
<dbReference type="GeneID" id="67033423"/>
<accession>A0A8H8T2Y8</accession>
<proteinExistence type="predicted"/>
<evidence type="ECO:0000313" key="2">
    <source>
        <dbReference type="Proteomes" id="UP000650533"/>
    </source>
</evidence>
<dbReference type="AlphaFoldDB" id="A0A8H8T2Y8"/>
<dbReference type="Proteomes" id="UP000650533">
    <property type="component" value="Chromosome 14"/>
</dbReference>